<protein>
    <submittedName>
        <fullName evidence="2">Uncharacterized protein</fullName>
    </submittedName>
</protein>
<evidence type="ECO:0000313" key="3">
    <source>
        <dbReference type="Proteomes" id="UP000002630"/>
    </source>
</evidence>
<organism evidence="2 3">
    <name type="scientific">Ectocarpus siliculosus</name>
    <name type="common">Brown alga</name>
    <name type="synonym">Conferva siliculosa</name>
    <dbReference type="NCBI Taxonomy" id="2880"/>
    <lineage>
        <taxon>Eukaryota</taxon>
        <taxon>Sar</taxon>
        <taxon>Stramenopiles</taxon>
        <taxon>Ochrophyta</taxon>
        <taxon>PX clade</taxon>
        <taxon>Phaeophyceae</taxon>
        <taxon>Ectocarpales</taxon>
        <taxon>Ectocarpaceae</taxon>
        <taxon>Ectocarpus</taxon>
    </lineage>
</organism>
<keyword evidence="3" id="KW-1185">Reference proteome</keyword>
<feature type="compositionally biased region" description="Polar residues" evidence="1">
    <location>
        <begin position="111"/>
        <end position="123"/>
    </location>
</feature>
<proteinExistence type="predicted"/>
<dbReference type="AlphaFoldDB" id="D8LBD5"/>
<dbReference type="Proteomes" id="UP000002630">
    <property type="component" value="Linkage Group LG01"/>
</dbReference>
<dbReference type="EMBL" id="FN649726">
    <property type="protein sequence ID" value="CBN76644.1"/>
    <property type="molecule type" value="Genomic_DNA"/>
</dbReference>
<dbReference type="InParanoid" id="D8LBD5"/>
<feature type="region of interest" description="Disordered" evidence="1">
    <location>
        <begin position="187"/>
        <end position="215"/>
    </location>
</feature>
<accession>D8LBD5</accession>
<sequence>MHTYGLLLKETESQLVESLTSGGAIQQHSINTTACRKTTSKDVVLVRGGGAWGAQQWREEGGCVGRQRASNTSLKIARFVIASLSHTPPGERPLQERRAVPPTPGGRHSGRTCSSSAPESHSQPWIKPRKGQGRKDMRLANQRILQRERSVHHDTHREPRIYIFQEGRLPCSFRRNIEIHQAFSSRRQCIPSRGTPPFPSQLECPPNAGPKARTH</sequence>
<evidence type="ECO:0000313" key="2">
    <source>
        <dbReference type="EMBL" id="CBN76644.1"/>
    </source>
</evidence>
<reference evidence="2 3" key="1">
    <citation type="journal article" date="2010" name="Nature">
        <title>The Ectocarpus genome and the independent evolution of multicellularity in brown algae.</title>
        <authorList>
            <person name="Cock J.M."/>
            <person name="Sterck L."/>
            <person name="Rouze P."/>
            <person name="Scornet D."/>
            <person name="Allen A.E."/>
            <person name="Amoutzias G."/>
            <person name="Anthouard V."/>
            <person name="Artiguenave F."/>
            <person name="Aury J.M."/>
            <person name="Badger J.H."/>
            <person name="Beszteri B."/>
            <person name="Billiau K."/>
            <person name="Bonnet E."/>
            <person name="Bothwell J.H."/>
            <person name="Bowler C."/>
            <person name="Boyen C."/>
            <person name="Brownlee C."/>
            <person name="Carrano C.J."/>
            <person name="Charrier B."/>
            <person name="Cho G.Y."/>
            <person name="Coelho S.M."/>
            <person name="Collen J."/>
            <person name="Corre E."/>
            <person name="Da Silva C."/>
            <person name="Delage L."/>
            <person name="Delaroque N."/>
            <person name="Dittami S.M."/>
            <person name="Doulbeau S."/>
            <person name="Elias M."/>
            <person name="Farnham G."/>
            <person name="Gachon C.M."/>
            <person name="Gschloessl B."/>
            <person name="Heesch S."/>
            <person name="Jabbari K."/>
            <person name="Jubin C."/>
            <person name="Kawai H."/>
            <person name="Kimura K."/>
            <person name="Kloareg B."/>
            <person name="Kupper F.C."/>
            <person name="Lang D."/>
            <person name="Le Bail A."/>
            <person name="Leblanc C."/>
            <person name="Lerouge P."/>
            <person name="Lohr M."/>
            <person name="Lopez P.J."/>
            <person name="Martens C."/>
            <person name="Maumus F."/>
            <person name="Michel G."/>
            <person name="Miranda-Saavedra D."/>
            <person name="Morales J."/>
            <person name="Moreau H."/>
            <person name="Motomura T."/>
            <person name="Nagasato C."/>
            <person name="Napoli C.A."/>
            <person name="Nelson D.R."/>
            <person name="Nyvall-Collen P."/>
            <person name="Peters A.F."/>
            <person name="Pommier C."/>
            <person name="Potin P."/>
            <person name="Poulain J."/>
            <person name="Quesneville H."/>
            <person name="Read B."/>
            <person name="Rensing S.A."/>
            <person name="Ritter A."/>
            <person name="Rousvoal S."/>
            <person name="Samanta M."/>
            <person name="Samson G."/>
            <person name="Schroeder D.C."/>
            <person name="Segurens B."/>
            <person name="Strittmatter M."/>
            <person name="Tonon T."/>
            <person name="Tregear J.W."/>
            <person name="Valentin K."/>
            <person name="von Dassow P."/>
            <person name="Yamagishi T."/>
            <person name="Van de Peer Y."/>
            <person name="Wincker P."/>
        </authorList>
    </citation>
    <scope>NUCLEOTIDE SEQUENCE [LARGE SCALE GENOMIC DNA]</scope>
    <source>
        <strain evidence="3">Ec32 / CCAP1310/4</strain>
    </source>
</reference>
<gene>
    <name evidence="2" type="ORF">Esi_0000_0391</name>
</gene>
<feature type="region of interest" description="Disordered" evidence="1">
    <location>
        <begin position="85"/>
        <end position="135"/>
    </location>
</feature>
<dbReference type="EMBL" id="FN647682">
    <property type="protein sequence ID" value="CBN76644.1"/>
    <property type="molecule type" value="Genomic_DNA"/>
</dbReference>
<evidence type="ECO:0000256" key="1">
    <source>
        <dbReference type="SAM" id="MobiDB-lite"/>
    </source>
</evidence>
<name>D8LBD5_ECTSI</name>